<organism evidence="1">
    <name type="scientific">Siphoviridae sp. ctQU013</name>
    <dbReference type="NCBI Taxonomy" id="2826329"/>
    <lineage>
        <taxon>Viruses</taxon>
        <taxon>Duplodnaviria</taxon>
        <taxon>Heunggongvirae</taxon>
        <taxon>Uroviricota</taxon>
        <taxon>Caudoviricetes</taxon>
    </lineage>
</organism>
<evidence type="ECO:0000313" key="1">
    <source>
        <dbReference type="EMBL" id="DAD95670.1"/>
    </source>
</evidence>
<name>A0A8S5NLR3_9CAUD</name>
<reference evidence="1" key="1">
    <citation type="journal article" date="2021" name="Proc. Natl. Acad. Sci. U.S.A.">
        <title>A Catalog of Tens of Thousands of Viruses from Human Metagenomes Reveals Hidden Associations with Chronic Diseases.</title>
        <authorList>
            <person name="Tisza M.J."/>
            <person name="Buck C.B."/>
        </authorList>
    </citation>
    <scope>NUCLEOTIDE SEQUENCE</scope>
    <source>
        <strain evidence="1">CtQU013</strain>
    </source>
</reference>
<proteinExistence type="predicted"/>
<sequence length="103" mass="10577">MTVTFTDLKAKVKEALAACKSTIEAELDNYALSSALAEYAKKATTLAGYGITDAYTKSEVDSKVAAAGSGASVDLSNYYTKSEANAAITTAISAITDGDSVGY</sequence>
<protein>
    <submittedName>
        <fullName evidence="1">Uncharacterized protein</fullName>
    </submittedName>
</protein>
<dbReference type="EMBL" id="BK015198">
    <property type="protein sequence ID" value="DAD95670.1"/>
    <property type="molecule type" value="Genomic_DNA"/>
</dbReference>
<accession>A0A8S5NLR3</accession>